<evidence type="ECO:0008006" key="4">
    <source>
        <dbReference type="Google" id="ProtNLM"/>
    </source>
</evidence>
<evidence type="ECO:0000256" key="1">
    <source>
        <dbReference type="SAM" id="Phobius"/>
    </source>
</evidence>
<keyword evidence="1" id="KW-1133">Transmembrane helix</keyword>
<dbReference type="Proteomes" id="UP000181901">
    <property type="component" value="Unassembled WGS sequence"/>
</dbReference>
<reference evidence="2 3" key="1">
    <citation type="submission" date="2015-09" db="EMBL/GenBank/DDBJ databases">
        <title>Genome of Desulfovibrio dechloracetivorans BerOc1, a mercury methylating strain isolated from highly hydrocarbons and metals contaminated coastal sediments.</title>
        <authorList>
            <person name="Goni Urriza M."/>
            <person name="Gassie C."/>
            <person name="Bouchez O."/>
            <person name="Klopp C."/>
            <person name="Ranchou-Peyruse A."/>
            <person name="Remy G."/>
        </authorList>
    </citation>
    <scope>NUCLEOTIDE SEQUENCE [LARGE SCALE GENOMIC DNA]</scope>
    <source>
        <strain evidence="2 3">BerOc1</strain>
    </source>
</reference>
<gene>
    <name evidence="2" type="ORF">BerOc1_03674</name>
</gene>
<keyword evidence="1" id="KW-0812">Transmembrane</keyword>
<dbReference type="AlphaFoldDB" id="A0A1J5N6I8"/>
<dbReference type="RefSeq" id="WP_071547345.1">
    <property type="nucleotide sequence ID" value="NZ_LKAQ01000005.1"/>
</dbReference>
<evidence type="ECO:0000313" key="2">
    <source>
        <dbReference type="EMBL" id="OIQ48919.1"/>
    </source>
</evidence>
<protein>
    <recommendedName>
        <fullName evidence="4">Inner membrane protein</fullName>
    </recommendedName>
</protein>
<sequence length="151" mass="16684">MPDYRGHLAGGLFFGVMGLVGVILLGWMAFDPLMAAGLLGFCLLGALFPDVDTNSKGQNLYYAVFVLVDLGLIIKGMYVWAAWFGLFSMLPAVGSHRGWTHTWWAMLLVPLPIVVIPFFMQTPGLAQRFAPFYAAFVLGYFSHLALDGEFR</sequence>
<evidence type="ECO:0000313" key="3">
    <source>
        <dbReference type="Proteomes" id="UP000181901"/>
    </source>
</evidence>
<feature type="transmembrane region" description="Helical" evidence="1">
    <location>
        <begin position="103"/>
        <end position="120"/>
    </location>
</feature>
<keyword evidence="1" id="KW-0472">Membrane</keyword>
<dbReference type="InterPro" id="IPR007404">
    <property type="entry name" value="YdjM-like"/>
</dbReference>
<dbReference type="OrthoDB" id="5471444at2"/>
<comment type="caution">
    <text evidence="2">The sequence shown here is derived from an EMBL/GenBank/DDBJ whole genome shotgun (WGS) entry which is preliminary data.</text>
</comment>
<feature type="transmembrane region" description="Helical" evidence="1">
    <location>
        <begin position="7"/>
        <end position="27"/>
    </location>
</feature>
<name>A0A1J5N6I8_9BACT</name>
<proteinExistence type="predicted"/>
<dbReference type="Pfam" id="PF04307">
    <property type="entry name" value="YdjM"/>
    <property type="match status" value="1"/>
</dbReference>
<feature type="transmembrane region" description="Helical" evidence="1">
    <location>
        <begin position="33"/>
        <end position="48"/>
    </location>
</feature>
<feature type="transmembrane region" description="Helical" evidence="1">
    <location>
        <begin position="60"/>
        <end position="83"/>
    </location>
</feature>
<accession>A0A1J5N6I8</accession>
<organism evidence="2 3">
    <name type="scientific">Pseudodesulfovibrio hydrargyri</name>
    <dbReference type="NCBI Taxonomy" id="2125990"/>
    <lineage>
        <taxon>Bacteria</taxon>
        <taxon>Pseudomonadati</taxon>
        <taxon>Thermodesulfobacteriota</taxon>
        <taxon>Desulfovibrionia</taxon>
        <taxon>Desulfovibrionales</taxon>
        <taxon>Desulfovibrionaceae</taxon>
    </lineage>
</organism>
<dbReference type="EMBL" id="LKAQ01000005">
    <property type="protein sequence ID" value="OIQ48919.1"/>
    <property type="molecule type" value="Genomic_DNA"/>
</dbReference>
<feature type="transmembrane region" description="Helical" evidence="1">
    <location>
        <begin position="129"/>
        <end position="146"/>
    </location>
</feature>
<keyword evidence="3" id="KW-1185">Reference proteome</keyword>